<evidence type="ECO:0000313" key="1">
    <source>
        <dbReference type="EMBL" id="KAE9986249.1"/>
    </source>
</evidence>
<organism evidence="1 2">
    <name type="scientific">Venturia inaequalis</name>
    <name type="common">Apple scab fungus</name>
    <dbReference type="NCBI Taxonomy" id="5025"/>
    <lineage>
        <taxon>Eukaryota</taxon>
        <taxon>Fungi</taxon>
        <taxon>Dikarya</taxon>
        <taxon>Ascomycota</taxon>
        <taxon>Pezizomycotina</taxon>
        <taxon>Dothideomycetes</taxon>
        <taxon>Pleosporomycetidae</taxon>
        <taxon>Venturiales</taxon>
        <taxon>Venturiaceae</taxon>
        <taxon>Venturia</taxon>
    </lineage>
</organism>
<accession>A0A8H3VC33</accession>
<reference evidence="1 2" key="1">
    <citation type="submission" date="2018-12" db="EMBL/GenBank/DDBJ databases">
        <title>Venturia inaequalis Genome Resource.</title>
        <authorList>
            <person name="Lichtner F.J."/>
        </authorList>
    </citation>
    <scope>NUCLEOTIDE SEQUENCE [LARGE SCALE GENOMIC DNA]</scope>
    <source>
        <strain evidence="1 2">120213</strain>
    </source>
</reference>
<sequence length="220" mass="24678">MATPSLLSIPPELRLKILRYCMVVGILGITTSPSDFRGATSQILRLSKEIHNEALPILYGENIFHFENGQAMENNLLCINTHAKCMIRYIFLGNTAGLTTKKATLKSLTGLRGFSVFLTKVGMLHLTEPEENVTFAAENMPPKTVVQDFSRKYRGVEVGVVLCFVDDAEMVLRADLDGRGIVRYRVRLPGKGAEKKEMSLDLDFEGWRNITALMPRMARR</sequence>
<proteinExistence type="predicted"/>
<dbReference type="EMBL" id="WNWS01000033">
    <property type="protein sequence ID" value="KAE9986249.1"/>
    <property type="molecule type" value="Genomic_DNA"/>
</dbReference>
<name>A0A8H3VC33_VENIN</name>
<protein>
    <submittedName>
        <fullName evidence="1">Uncharacterized protein</fullName>
    </submittedName>
</protein>
<dbReference type="AlphaFoldDB" id="A0A8H3VC33"/>
<comment type="caution">
    <text evidence="1">The sequence shown here is derived from an EMBL/GenBank/DDBJ whole genome shotgun (WGS) entry which is preliminary data.</text>
</comment>
<dbReference type="Proteomes" id="UP000447873">
    <property type="component" value="Unassembled WGS sequence"/>
</dbReference>
<evidence type="ECO:0000313" key="2">
    <source>
        <dbReference type="Proteomes" id="UP000447873"/>
    </source>
</evidence>
<gene>
    <name evidence="1" type="ORF">EG328_006252</name>
</gene>